<evidence type="ECO:0000259" key="2">
    <source>
        <dbReference type="Pfam" id="PF04389"/>
    </source>
</evidence>
<evidence type="ECO:0000256" key="1">
    <source>
        <dbReference type="SAM" id="SignalP"/>
    </source>
</evidence>
<dbReference type="PANTHER" id="PTHR12147">
    <property type="entry name" value="METALLOPEPTIDASE M28 FAMILY MEMBER"/>
    <property type="match status" value="1"/>
</dbReference>
<organism evidence="3 4">
    <name type="scientific">Flavobacterium branchiarum</name>
    <dbReference type="NCBI Taxonomy" id="1114870"/>
    <lineage>
        <taxon>Bacteria</taxon>
        <taxon>Pseudomonadati</taxon>
        <taxon>Bacteroidota</taxon>
        <taxon>Flavobacteriia</taxon>
        <taxon>Flavobacteriales</taxon>
        <taxon>Flavobacteriaceae</taxon>
        <taxon>Flavobacterium</taxon>
    </lineage>
</organism>
<dbReference type="Gene3D" id="3.40.630.10">
    <property type="entry name" value="Zn peptidases"/>
    <property type="match status" value="1"/>
</dbReference>
<feature type="signal peptide" evidence="1">
    <location>
        <begin position="1"/>
        <end position="20"/>
    </location>
</feature>
<evidence type="ECO:0000313" key="4">
    <source>
        <dbReference type="Proteomes" id="UP001589589"/>
    </source>
</evidence>
<feature type="domain" description="Peptidase M28" evidence="2">
    <location>
        <begin position="291"/>
        <end position="486"/>
    </location>
</feature>
<dbReference type="Proteomes" id="UP001589589">
    <property type="component" value="Unassembled WGS sequence"/>
</dbReference>
<reference evidence="3 4" key="1">
    <citation type="submission" date="2024-09" db="EMBL/GenBank/DDBJ databases">
        <authorList>
            <person name="Sun Q."/>
            <person name="Mori K."/>
        </authorList>
    </citation>
    <scope>NUCLEOTIDE SEQUENCE [LARGE SCALE GENOMIC DNA]</scope>
    <source>
        <strain evidence="3 4">CECT 7908</strain>
    </source>
</reference>
<dbReference type="SUPFAM" id="SSF52025">
    <property type="entry name" value="PA domain"/>
    <property type="match status" value="1"/>
</dbReference>
<dbReference type="Pfam" id="PF04389">
    <property type="entry name" value="Peptidase_M28"/>
    <property type="match status" value="1"/>
</dbReference>
<dbReference type="PANTHER" id="PTHR12147:SF26">
    <property type="entry name" value="PEPTIDASE M28 DOMAIN-CONTAINING PROTEIN"/>
    <property type="match status" value="1"/>
</dbReference>
<feature type="chain" id="PRO_5046829998" evidence="1">
    <location>
        <begin position="21"/>
        <end position="500"/>
    </location>
</feature>
<proteinExistence type="predicted"/>
<accession>A0ABV5FQR6</accession>
<dbReference type="InterPro" id="IPR007484">
    <property type="entry name" value="Peptidase_M28"/>
</dbReference>
<protein>
    <submittedName>
        <fullName evidence="3">M20/M25/M40 family metallo-hydrolase</fullName>
    </submittedName>
</protein>
<dbReference type="RefSeq" id="WP_379690687.1">
    <property type="nucleotide sequence ID" value="NZ_JBHMEX010000057.1"/>
</dbReference>
<dbReference type="SUPFAM" id="SSF53187">
    <property type="entry name" value="Zn-dependent exopeptidases"/>
    <property type="match status" value="1"/>
</dbReference>
<comment type="caution">
    <text evidence="3">The sequence shown here is derived from an EMBL/GenBank/DDBJ whole genome shotgun (WGS) entry which is preliminary data.</text>
</comment>
<dbReference type="Gene3D" id="3.50.30.30">
    <property type="match status" value="1"/>
</dbReference>
<sequence>MRSQFLLSVFLLLCKSVMFSQTTISNPSKSDFSGTLSFLASDWMEGRGATQKGGFMASDYIASMMQQYQLIPYYSKSGYFQDFKIREHTVNKTTFEIIKGSTEKIQLSSDNDFQVTPIAQSLQNEAQIVFAGYGLTIPKEDYDDYKNINVKGKIIVVLKGFPGHQDSTSVTYKKFIKLFPEENNLEEIKLQTAINRGAIALIIIDTNGDYKPKNSKEKEIFHSLETRTTTSIPIFKLSKSAAEKLFSGTGISIESVEKDAAKKLKTASILLKNTKVNFTIALNSKTFPVRNVLGMIRGKDSTKTIIVGAHYDHLGIKNDTIYNGADDNASGVSGMLALAKNWSESKIKPPCNILFASWTAEEMGLLGSQYFIDNFDLKKQKILLAVNMDMISRSAPEDKTHRVLSIGTQKETGYLKEIVNYSNSKLSKPFTLDLWETNGHTGSDYASFSEKGIPIMTYFSGFHEDYHSMRDVASKVDLEKIKDVLFIVNTSLLRFIATIP</sequence>
<gene>
    <name evidence="3" type="ORF">ACFFUQ_17800</name>
</gene>
<dbReference type="InterPro" id="IPR046450">
    <property type="entry name" value="PA_dom_sf"/>
</dbReference>
<name>A0ABV5FQR6_9FLAO</name>
<dbReference type="InterPro" id="IPR045175">
    <property type="entry name" value="M28_fam"/>
</dbReference>
<keyword evidence="4" id="KW-1185">Reference proteome</keyword>
<evidence type="ECO:0000313" key="3">
    <source>
        <dbReference type="EMBL" id="MFB9065875.1"/>
    </source>
</evidence>
<keyword evidence="1" id="KW-0732">Signal</keyword>
<dbReference type="EMBL" id="JBHMEX010000057">
    <property type="protein sequence ID" value="MFB9065875.1"/>
    <property type="molecule type" value="Genomic_DNA"/>
</dbReference>